<feature type="non-terminal residue" evidence="1">
    <location>
        <position position="1"/>
    </location>
</feature>
<reference evidence="1 2" key="1">
    <citation type="journal article" date="2023" name="Commun. Biol.">
        <title>Genome analysis of Parmales, the sister group of diatoms, reveals the evolutionary specialization of diatoms from phago-mixotrophs to photoautotrophs.</title>
        <authorList>
            <person name="Ban H."/>
            <person name="Sato S."/>
            <person name="Yoshikawa S."/>
            <person name="Yamada K."/>
            <person name="Nakamura Y."/>
            <person name="Ichinomiya M."/>
            <person name="Sato N."/>
            <person name="Blanc-Mathieu R."/>
            <person name="Endo H."/>
            <person name="Kuwata A."/>
            <person name="Ogata H."/>
        </authorList>
    </citation>
    <scope>NUCLEOTIDE SEQUENCE [LARGE SCALE GENOMIC DNA]</scope>
</reference>
<dbReference type="Proteomes" id="UP001165060">
    <property type="component" value="Unassembled WGS sequence"/>
</dbReference>
<proteinExistence type="predicted"/>
<comment type="caution">
    <text evidence="1">The sequence shown here is derived from an EMBL/GenBank/DDBJ whole genome shotgun (WGS) entry which is preliminary data.</text>
</comment>
<gene>
    <name evidence="1" type="ORF">TeGR_g37</name>
</gene>
<protein>
    <submittedName>
        <fullName evidence="1">Uncharacterized protein</fullName>
    </submittedName>
</protein>
<name>A0ABQ6MPW8_9STRA</name>
<accession>A0ABQ6MPW8</accession>
<feature type="non-terminal residue" evidence="1">
    <location>
        <position position="185"/>
    </location>
</feature>
<dbReference type="EMBL" id="BRYB01004365">
    <property type="protein sequence ID" value="GMI29843.1"/>
    <property type="molecule type" value="Genomic_DNA"/>
</dbReference>
<organism evidence="1 2">
    <name type="scientific">Tetraparma gracilis</name>
    <dbReference type="NCBI Taxonomy" id="2962635"/>
    <lineage>
        <taxon>Eukaryota</taxon>
        <taxon>Sar</taxon>
        <taxon>Stramenopiles</taxon>
        <taxon>Ochrophyta</taxon>
        <taxon>Bolidophyceae</taxon>
        <taxon>Parmales</taxon>
        <taxon>Triparmaceae</taxon>
        <taxon>Tetraparma</taxon>
    </lineage>
</organism>
<evidence type="ECO:0000313" key="2">
    <source>
        <dbReference type="Proteomes" id="UP001165060"/>
    </source>
</evidence>
<sequence length="185" mass="19801">VVFASPPTALDLSVTCVEDNDSSPIILDMRDPAGLPTSATLISLPSYGSLSALDSSDNVVGTFDSTAELPVSTTLRLVYHPDEDNAKTDSFTYTATNTQGLTSEPGRVEVTMFKINDDPKAEDPSAELVDANEERVISIEVVDPDDSFVNVFVNELPVTGTLYYSGGDKTKPVEAYQPSFAGRID</sequence>
<keyword evidence="2" id="KW-1185">Reference proteome</keyword>
<evidence type="ECO:0000313" key="1">
    <source>
        <dbReference type="EMBL" id="GMI29843.1"/>
    </source>
</evidence>